<protein>
    <submittedName>
        <fullName evidence="1">10109_t:CDS:1</fullName>
    </submittedName>
</protein>
<dbReference type="Proteomes" id="UP000789366">
    <property type="component" value="Unassembled WGS sequence"/>
</dbReference>
<comment type="caution">
    <text evidence="1">The sequence shown here is derived from an EMBL/GenBank/DDBJ whole genome shotgun (WGS) entry which is preliminary data.</text>
</comment>
<sequence length="1202" mass="137671">MFFGGVYCSVKLCWSSAKQIILYEWTQFGDDALFVNITQSPLVFESQNSLLHYINDTKTLQYKGGLSLPWLLRFTNTENVQWLRGYIGNHFSHIFSIEKQIYQDEKKMANLINLGKRVANSNNDDKTILKKQATQLKTEGWENAQQIIQGLGHKLKTTTSKLQNTRKRLSRSQKKVSNLQEILECESDTSSEDEINDNESGYNSEDEIQEFQELMQFLISKGKLGSSLFVIKTFYGNEMPRIDFSNLVAAAGLAGSVNREEWSTMLCLCDITRQSGKSQYFQNQEKFFDEIKAAAEESANNALCMVCEEIVSKGNEILEVGFDCAWSKVREAPQASAEFIYNGTPEGFQHKPIVAFNVVEKPCIYNKNEKNVIINKGNYNNSSRQMEHANLISIISKVTPTLYKYNLTLDIGVDGDLSTNKTLSEEKVVHKIFADLKHKSKILRNKIVGEKRWKQLEQLIMDFYTKSIYAAVARTQNPNIISPNNNDLYIMQSEKVENPEIQLADPNLIRYSQNSINALKEFLKQYTKLPQKQSLITNIRTSMNELFNRVKLNYTDKKVDYAKSFSTRHGLAVLHNNNENLEQKEDKRKHNVAEINKRNALRAKKIAETRKQIEEFDYSKDLIPYGITIKENIINEEFRPSFANLIPDFDGFVLCEGCKCFPKRSPKGGLCRLCYFYYEYGLASYIINPKFHNSNEKQKEIMPIELIDSVVNDFFRLNNYRELQQESIESFLKGHDILTILPIGAGKTLIFSAASVLTRSLTVVFTPLKAIMENQLSELVKMGIPAATIYASLDQPVEVQEKIFGEVAASITKVLWITPKKFIESLRFRRFLHNVFQTRGIQFVIDETHCVLEYGHFRPAWTKLGKIKEEFTLSSILLLIATCSYEGVSKLKSILKIPNLKDIIEAVYKILEQCLESWAIIYSSTPNECTEIFNGLKEYINHKLLELKYIIATNAFGMGVHMSDVQIIIHTTFPLSPTNFVQEIGRAGRDGQPSENAESNSSETQAIQSKCSNLKKQKKNIFAMAYIFENSYQCRRKMAYEPFRWPGDTEIPECGICDNCTRCIADGIVWYNIGKDLLRILDTVDKLVEFANDPTTHLINFGCDDIVDVFMKANNKNTREKNLTSLWENESDSMKDDTFIRTRSMCLHAIDRLCVEELLIQIVKIKPIRLGSSIMIYKSFISGIAPGARQKIIEDVWLEAFK</sequence>
<evidence type="ECO:0000313" key="2">
    <source>
        <dbReference type="Proteomes" id="UP000789366"/>
    </source>
</evidence>
<name>A0ACA9KY63_9GLOM</name>
<keyword evidence="2" id="KW-1185">Reference proteome</keyword>
<reference evidence="1" key="1">
    <citation type="submission" date="2021-06" db="EMBL/GenBank/DDBJ databases">
        <authorList>
            <person name="Kallberg Y."/>
            <person name="Tangrot J."/>
            <person name="Rosling A."/>
        </authorList>
    </citation>
    <scope>NUCLEOTIDE SEQUENCE</scope>
    <source>
        <strain evidence="1">28 12/20/2015</strain>
    </source>
</reference>
<gene>
    <name evidence="1" type="ORF">SPELUC_LOCUS2819</name>
</gene>
<accession>A0ACA9KY63</accession>
<feature type="non-terminal residue" evidence="1">
    <location>
        <position position="1202"/>
    </location>
</feature>
<organism evidence="1 2">
    <name type="scientific">Cetraspora pellucida</name>
    <dbReference type="NCBI Taxonomy" id="1433469"/>
    <lineage>
        <taxon>Eukaryota</taxon>
        <taxon>Fungi</taxon>
        <taxon>Fungi incertae sedis</taxon>
        <taxon>Mucoromycota</taxon>
        <taxon>Glomeromycotina</taxon>
        <taxon>Glomeromycetes</taxon>
        <taxon>Diversisporales</taxon>
        <taxon>Gigasporaceae</taxon>
        <taxon>Cetraspora</taxon>
    </lineage>
</organism>
<dbReference type="EMBL" id="CAJVPW010002004">
    <property type="protein sequence ID" value="CAG8496835.1"/>
    <property type="molecule type" value="Genomic_DNA"/>
</dbReference>
<evidence type="ECO:0000313" key="1">
    <source>
        <dbReference type="EMBL" id="CAG8496835.1"/>
    </source>
</evidence>
<proteinExistence type="predicted"/>